<evidence type="ECO:0000256" key="8">
    <source>
        <dbReference type="SAM" id="MobiDB-lite"/>
    </source>
</evidence>
<dbReference type="GO" id="GO:0005886">
    <property type="term" value="C:plasma membrane"/>
    <property type="evidence" value="ECO:0007669"/>
    <property type="project" value="UniProtKB-SubCell"/>
</dbReference>
<keyword evidence="6 9" id="KW-0472">Membrane</keyword>
<accession>G7HVR3</accession>
<feature type="transmembrane region" description="Helical" evidence="9">
    <location>
        <begin position="389"/>
        <end position="407"/>
    </location>
</feature>
<evidence type="ECO:0000256" key="1">
    <source>
        <dbReference type="ARBA" id="ARBA00004651"/>
    </source>
</evidence>
<comment type="subcellular location">
    <subcellularLocation>
        <location evidence="1">Cell membrane</location>
        <topology evidence="1">Multi-pass membrane protein</topology>
    </subcellularLocation>
</comment>
<dbReference type="AlphaFoldDB" id="G7HVR3"/>
<dbReference type="RefSeq" id="WP_006821833.1">
    <property type="nucleotide sequence ID" value="NZ_CAFW01000015.1"/>
</dbReference>
<name>G7HVR3_9CORY</name>
<feature type="compositionally biased region" description="Polar residues" evidence="8">
    <location>
        <begin position="15"/>
        <end position="30"/>
    </location>
</feature>
<evidence type="ECO:0000313" key="11">
    <source>
        <dbReference type="Proteomes" id="UP000004840"/>
    </source>
</evidence>
<evidence type="ECO:0000256" key="3">
    <source>
        <dbReference type="ARBA" id="ARBA00022679"/>
    </source>
</evidence>
<sequence length="446" mass="49185">MSPTYRTQFDRTFSAQSSLNETGSASTSNPDDSDVSEEISAIAKISQTQRLIACAAWPLAIVSTFHRTFITAFNGTATDDFTTVYNALSRALTGLPVYDQAYHHVDPLYLYNPGATLLLLPMGLVDNFDAVRYAFIIVNSLAIILALALLTRLVGQSLRGPVWPVAIAIGFSTESVINTLTFSNINGILLLLLSVFLFCFVRSFSPVVNTEASRGRSLSPHALRYIAGIAIGLAIVIKPQFAPLLFLPLMRLDWRTITGGIAFPVVLNVIAWPLIPGASDYLTKLVPYLGQTRDYANSSLAGWQAYFDISNALYLPVWLLVAAAVVIGMLVLLRWRVTDILLWSLTSSGLLLVGVFTLSSLGQQYYSMWLFPMVFTVFLSRSVFHSWPAWLAAVLFLIPNSWTSSLWPNFGRWIGTYIGTLGWVLLIVVTLATAVGWWRLQVKNPA</sequence>
<evidence type="ECO:0000256" key="7">
    <source>
        <dbReference type="ARBA" id="ARBA00024033"/>
    </source>
</evidence>
<dbReference type="Proteomes" id="UP000004840">
    <property type="component" value="Unassembled WGS sequence"/>
</dbReference>
<gene>
    <name evidence="10" type="ORF">CCAS_03340</name>
</gene>
<evidence type="ECO:0000256" key="2">
    <source>
        <dbReference type="ARBA" id="ARBA00022475"/>
    </source>
</evidence>
<dbReference type="InterPro" id="IPR018584">
    <property type="entry name" value="GT87"/>
</dbReference>
<comment type="caution">
    <text evidence="10">The sequence shown here is derived from an EMBL/GenBank/DDBJ whole genome shotgun (WGS) entry which is preliminary data.</text>
</comment>
<dbReference type="GO" id="GO:0016758">
    <property type="term" value="F:hexosyltransferase activity"/>
    <property type="evidence" value="ECO:0007669"/>
    <property type="project" value="InterPro"/>
</dbReference>
<evidence type="ECO:0000256" key="6">
    <source>
        <dbReference type="ARBA" id="ARBA00023136"/>
    </source>
</evidence>
<keyword evidence="5 9" id="KW-1133">Transmembrane helix</keyword>
<evidence type="ECO:0000256" key="9">
    <source>
        <dbReference type="SAM" id="Phobius"/>
    </source>
</evidence>
<dbReference type="EMBL" id="CAFW01000015">
    <property type="protein sequence ID" value="CCE54278.1"/>
    <property type="molecule type" value="Genomic_DNA"/>
</dbReference>
<evidence type="ECO:0000256" key="5">
    <source>
        <dbReference type="ARBA" id="ARBA00022989"/>
    </source>
</evidence>
<keyword evidence="2" id="KW-1003">Cell membrane</keyword>
<feature type="transmembrane region" description="Helical" evidence="9">
    <location>
        <begin position="187"/>
        <end position="205"/>
    </location>
</feature>
<feature type="transmembrane region" description="Helical" evidence="9">
    <location>
        <begin position="413"/>
        <end position="438"/>
    </location>
</feature>
<evidence type="ECO:0000313" key="10">
    <source>
        <dbReference type="EMBL" id="CCE54278.1"/>
    </source>
</evidence>
<feature type="region of interest" description="Disordered" evidence="8">
    <location>
        <begin position="15"/>
        <end position="34"/>
    </location>
</feature>
<feature type="transmembrane region" description="Helical" evidence="9">
    <location>
        <begin position="313"/>
        <end position="333"/>
    </location>
</feature>
<evidence type="ECO:0000256" key="4">
    <source>
        <dbReference type="ARBA" id="ARBA00022692"/>
    </source>
</evidence>
<protein>
    <recommendedName>
        <fullName evidence="12">Arabinofuranosyl transferase C</fullName>
    </recommendedName>
</protein>
<reference evidence="10 11" key="1">
    <citation type="journal article" date="2012" name="J. Bacteriol.">
        <title>Genome Sequence of Corynebacterium casei UCMA 3821, Isolated from a Smear-Ripened Cheese.</title>
        <authorList>
            <person name="Monnet C."/>
            <person name="Loux V."/>
            <person name="Bento P."/>
            <person name="Gibrat J.F."/>
            <person name="Straub C."/>
            <person name="Bonnarme P."/>
            <person name="Landaud S."/>
            <person name="Irlinger F."/>
        </authorList>
    </citation>
    <scope>NUCLEOTIDE SEQUENCE [LARGE SCALE GENOMIC DNA]</scope>
    <source>
        <strain evidence="10 11">UCMA 3821</strain>
    </source>
</reference>
<feature type="transmembrane region" description="Helical" evidence="9">
    <location>
        <begin position="340"/>
        <end position="359"/>
    </location>
</feature>
<organism evidence="10 11">
    <name type="scientific">Corynebacterium casei UCMA 3821</name>
    <dbReference type="NCBI Taxonomy" id="1110505"/>
    <lineage>
        <taxon>Bacteria</taxon>
        <taxon>Bacillati</taxon>
        <taxon>Actinomycetota</taxon>
        <taxon>Actinomycetes</taxon>
        <taxon>Mycobacteriales</taxon>
        <taxon>Corynebacteriaceae</taxon>
        <taxon>Corynebacterium</taxon>
    </lineage>
</organism>
<keyword evidence="3" id="KW-0808">Transferase</keyword>
<feature type="transmembrane region" description="Helical" evidence="9">
    <location>
        <begin position="254"/>
        <end position="275"/>
    </location>
</feature>
<feature type="transmembrane region" description="Helical" evidence="9">
    <location>
        <begin position="130"/>
        <end position="150"/>
    </location>
</feature>
<evidence type="ECO:0008006" key="12">
    <source>
        <dbReference type="Google" id="ProtNLM"/>
    </source>
</evidence>
<feature type="transmembrane region" description="Helical" evidence="9">
    <location>
        <begin position="225"/>
        <end position="247"/>
    </location>
</feature>
<dbReference type="Pfam" id="PF09594">
    <property type="entry name" value="GT87"/>
    <property type="match status" value="1"/>
</dbReference>
<keyword evidence="4 9" id="KW-0812">Transmembrane</keyword>
<proteinExistence type="inferred from homology"/>
<comment type="similarity">
    <text evidence="7">Belongs to the glycosyltransferase 87 family.</text>
</comment>